<accession>A0A0K3CIL9</accession>
<evidence type="ECO:0000313" key="3">
    <source>
        <dbReference type="Proteomes" id="UP000199069"/>
    </source>
</evidence>
<sequence>MVFGSNKTHAHAAPVAGTGGVGTGPTTTHGTTTGTAGGGGLASKIPGTRAHEEKKLMQHSAGMPATNGTGAGTAGTMTGTGAGTTGTGGGGLASKIPGTKAHAITHSHDATHASALSSSHPTTTSSHAPGHHTHTTGQHGTLRPGEPGTKTVTTTTTTVVPQPSVGDKVSGKVDVAIGKLTHNPGKVAVGEIKQTEGKRGLEAAGLAHPHGRAV</sequence>
<name>A0A0K3CIL9_RHOTO</name>
<feature type="compositionally biased region" description="Low complexity" evidence="1">
    <location>
        <begin position="112"/>
        <end position="128"/>
    </location>
</feature>
<gene>
    <name evidence="2" type="primary">FGENESH: predicted gene_8.494</name>
    <name evidence="2" type="ORF">BN2166_0046390</name>
</gene>
<dbReference type="OMA" id="HNPGKVA"/>
<keyword evidence="3" id="KW-1185">Reference proteome</keyword>
<feature type="region of interest" description="Disordered" evidence="1">
    <location>
        <begin position="1"/>
        <end position="97"/>
    </location>
</feature>
<feature type="region of interest" description="Disordered" evidence="1">
    <location>
        <begin position="109"/>
        <end position="167"/>
    </location>
</feature>
<dbReference type="Proteomes" id="UP000199069">
    <property type="component" value="Unassembled WGS sequence"/>
</dbReference>
<feature type="compositionally biased region" description="Gly residues" evidence="1">
    <location>
        <begin position="69"/>
        <end position="92"/>
    </location>
</feature>
<organism evidence="2 3">
    <name type="scientific">Rhodotorula toruloides</name>
    <name type="common">Yeast</name>
    <name type="synonym">Rhodosporidium toruloides</name>
    <dbReference type="NCBI Taxonomy" id="5286"/>
    <lineage>
        <taxon>Eukaryota</taxon>
        <taxon>Fungi</taxon>
        <taxon>Dikarya</taxon>
        <taxon>Basidiomycota</taxon>
        <taxon>Pucciniomycotina</taxon>
        <taxon>Microbotryomycetes</taxon>
        <taxon>Sporidiobolales</taxon>
        <taxon>Sporidiobolaceae</taxon>
        <taxon>Rhodotorula</taxon>
    </lineage>
</organism>
<dbReference type="EMBL" id="CWKI01000008">
    <property type="protein sequence ID" value="CTR08778.1"/>
    <property type="molecule type" value="Genomic_DNA"/>
</dbReference>
<reference evidence="2 3" key="1">
    <citation type="submission" date="2015-07" db="EMBL/GenBank/DDBJ databases">
        <authorList>
            <person name="Cajimat M.N.B."/>
            <person name="Milazzo M.L."/>
            <person name="Fulhorst C.F."/>
        </authorList>
    </citation>
    <scope>NUCLEOTIDE SEQUENCE [LARGE SCALE GENOMIC DNA]</scope>
    <source>
        <strain evidence="2">Single colony</strain>
    </source>
</reference>
<feature type="compositionally biased region" description="Low complexity" evidence="1">
    <location>
        <begin position="149"/>
        <end position="160"/>
    </location>
</feature>
<proteinExistence type="predicted"/>
<feature type="compositionally biased region" description="Low complexity" evidence="1">
    <location>
        <begin position="24"/>
        <end position="34"/>
    </location>
</feature>
<dbReference type="AlphaFoldDB" id="A0A0K3CIL9"/>
<protein>
    <submittedName>
        <fullName evidence="2">BY PROTMAP: gi|647397151|emb|CDR39959.1| RHTO0S04e12530g1_1 [Rhodosporidium toruloides]</fullName>
    </submittedName>
</protein>
<evidence type="ECO:0000256" key="1">
    <source>
        <dbReference type="SAM" id="MobiDB-lite"/>
    </source>
</evidence>
<evidence type="ECO:0000313" key="2">
    <source>
        <dbReference type="EMBL" id="CTR08778.1"/>
    </source>
</evidence>